<accession>A0A975NPI3</accession>
<proteinExistence type="predicted"/>
<dbReference type="InterPro" id="IPR036388">
    <property type="entry name" value="WH-like_DNA-bd_sf"/>
</dbReference>
<dbReference type="Gene3D" id="1.10.10.10">
    <property type="entry name" value="Winged helix-like DNA-binding domain superfamily/Winged helix DNA-binding domain"/>
    <property type="match status" value="1"/>
</dbReference>
<dbReference type="Proteomes" id="UP000680805">
    <property type="component" value="Chromosome"/>
</dbReference>
<evidence type="ECO:0000256" key="3">
    <source>
        <dbReference type="ARBA" id="ARBA00023163"/>
    </source>
</evidence>
<evidence type="ECO:0000256" key="2">
    <source>
        <dbReference type="ARBA" id="ARBA00023125"/>
    </source>
</evidence>
<dbReference type="PROSITE" id="PS50043">
    <property type="entry name" value="HTH_LUXR_2"/>
    <property type="match status" value="1"/>
</dbReference>
<keyword evidence="2" id="KW-0238">DNA-binding</keyword>
<evidence type="ECO:0000256" key="1">
    <source>
        <dbReference type="ARBA" id="ARBA00023015"/>
    </source>
</evidence>
<dbReference type="SMART" id="SM00421">
    <property type="entry name" value="HTH_LUXR"/>
    <property type="match status" value="1"/>
</dbReference>
<evidence type="ECO:0000259" key="4">
    <source>
        <dbReference type="PROSITE" id="PS50043"/>
    </source>
</evidence>
<dbReference type="PANTHER" id="PTHR44688:SF16">
    <property type="entry name" value="DNA-BINDING TRANSCRIPTIONAL ACTIVATOR DEVR_DOSR"/>
    <property type="match status" value="1"/>
</dbReference>
<dbReference type="EMBL" id="CP076135">
    <property type="protein sequence ID" value="QWG18234.1"/>
    <property type="molecule type" value="Genomic_DNA"/>
</dbReference>
<protein>
    <recommendedName>
        <fullName evidence="4">HTH luxR-type domain-containing protein</fullName>
    </recommendedName>
</protein>
<sequence>MRTMSPEAAGIFMKHKVATFEGLKSLPASVAILDASGTIVAVNDTWKQFGRRNGLRVPDSAIGSNYLQYCRSDEPNSRRFESELRALLAGKRDLLTFIYPCHSRTQARWFCLIGLPLSLNKSSGVALLHVDLTTMLPLPIGARRARAKEEKKPIRPGANLAAIGGVLERSVLETLSSQLNTMFAGPATREKEATQGNDGQMKAALTRLSKRQMHVLRLLGEGKTNKEIAMALFLSPNTIKLHVSAILERLKLRSRTQAALVSSMLWQDRNAEVNAGATPEK</sequence>
<evidence type="ECO:0000313" key="6">
    <source>
        <dbReference type="Proteomes" id="UP000680805"/>
    </source>
</evidence>
<dbReference type="Pfam" id="PF00196">
    <property type="entry name" value="GerE"/>
    <property type="match status" value="1"/>
</dbReference>
<dbReference type="InterPro" id="IPR000792">
    <property type="entry name" value="Tscrpt_reg_LuxR_C"/>
</dbReference>
<dbReference type="GO" id="GO:0003677">
    <property type="term" value="F:DNA binding"/>
    <property type="evidence" value="ECO:0007669"/>
    <property type="project" value="UniProtKB-KW"/>
</dbReference>
<dbReference type="InterPro" id="IPR016032">
    <property type="entry name" value="Sig_transdc_resp-reg_C-effctor"/>
</dbReference>
<keyword evidence="1" id="KW-0805">Transcription regulation</keyword>
<keyword evidence="3" id="KW-0804">Transcription</keyword>
<dbReference type="CDD" id="cd06170">
    <property type="entry name" value="LuxR_C_like"/>
    <property type="match status" value="1"/>
</dbReference>
<dbReference type="SUPFAM" id="SSF46894">
    <property type="entry name" value="C-terminal effector domain of the bipartite response regulators"/>
    <property type="match status" value="1"/>
</dbReference>
<reference evidence="5" key="1">
    <citation type="submission" date="2021-06" db="EMBL/GenBank/DDBJ databases">
        <title>Bradyrhizobium sp. S2-11-2 Genome sequencing.</title>
        <authorList>
            <person name="Jin L."/>
        </authorList>
    </citation>
    <scope>NUCLEOTIDE SEQUENCE</scope>
    <source>
        <strain evidence="5">S2-11-2</strain>
    </source>
</reference>
<dbReference type="PROSITE" id="PS00622">
    <property type="entry name" value="HTH_LUXR_1"/>
    <property type="match status" value="1"/>
</dbReference>
<dbReference type="PANTHER" id="PTHR44688">
    <property type="entry name" value="DNA-BINDING TRANSCRIPTIONAL ACTIVATOR DEVR_DOSR"/>
    <property type="match status" value="1"/>
</dbReference>
<dbReference type="PRINTS" id="PR00038">
    <property type="entry name" value="HTHLUXR"/>
</dbReference>
<dbReference type="GO" id="GO:0006355">
    <property type="term" value="P:regulation of DNA-templated transcription"/>
    <property type="evidence" value="ECO:0007669"/>
    <property type="project" value="InterPro"/>
</dbReference>
<feature type="domain" description="HTH luxR-type" evidence="4">
    <location>
        <begin position="201"/>
        <end position="266"/>
    </location>
</feature>
<evidence type="ECO:0000313" key="5">
    <source>
        <dbReference type="EMBL" id="QWG18234.1"/>
    </source>
</evidence>
<dbReference type="KEGG" id="bsei:KMZ68_25420"/>
<gene>
    <name evidence="5" type="ORF">KMZ68_25420</name>
</gene>
<dbReference type="RefSeq" id="WP_215613830.1">
    <property type="nucleotide sequence ID" value="NZ_CP076135.1"/>
</dbReference>
<organism evidence="5 6">
    <name type="scientific">Bradyrhizobium sediminis</name>
    <dbReference type="NCBI Taxonomy" id="2840469"/>
    <lineage>
        <taxon>Bacteria</taxon>
        <taxon>Pseudomonadati</taxon>
        <taxon>Pseudomonadota</taxon>
        <taxon>Alphaproteobacteria</taxon>
        <taxon>Hyphomicrobiales</taxon>
        <taxon>Nitrobacteraceae</taxon>
        <taxon>Bradyrhizobium</taxon>
    </lineage>
</organism>
<name>A0A975NPI3_9BRAD</name>
<dbReference type="AlphaFoldDB" id="A0A975NPI3"/>